<feature type="domain" description="FAD-dependent oxidoreductase 2 FAD-binding" evidence="5">
    <location>
        <begin position="3"/>
        <end position="312"/>
    </location>
</feature>
<comment type="cofactor">
    <cofactor evidence="1">
        <name>FAD</name>
        <dbReference type="ChEBI" id="CHEBI:57692"/>
    </cofactor>
</comment>
<dbReference type="InterPro" id="IPR036188">
    <property type="entry name" value="FAD/NAD-bd_sf"/>
</dbReference>
<dbReference type="InterPro" id="IPR050315">
    <property type="entry name" value="FAD-oxidoreductase_2"/>
</dbReference>
<keyword evidence="2" id="KW-0285">Flavoprotein</keyword>
<dbReference type="EMBL" id="JAVDVQ010000011">
    <property type="protein sequence ID" value="MDR7083560.1"/>
    <property type="molecule type" value="Genomic_DNA"/>
</dbReference>
<dbReference type="InterPro" id="IPR027477">
    <property type="entry name" value="Succ_DH/fumarate_Rdtase_cat_sf"/>
</dbReference>
<dbReference type="SUPFAM" id="SSF51905">
    <property type="entry name" value="FAD/NAD(P)-binding domain"/>
    <property type="match status" value="1"/>
</dbReference>
<dbReference type="Gene3D" id="3.90.700.10">
    <property type="entry name" value="Succinate dehydrogenase/fumarate reductase flavoprotein, catalytic domain"/>
    <property type="match status" value="1"/>
</dbReference>
<organism evidence="6 7">
    <name type="scientific">Arthrobacter ginsengisoli</name>
    <dbReference type="NCBI Taxonomy" id="1356565"/>
    <lineage>
        <taxon>Bacteria</taxon>
        <taxon>Bacillati</taxon>
        <taxon>Actinomycetota</taxon>
        <taxon>Actinomycetes</taxon>
        <taxon>Micrococcales</taxon>
        <taxon>Micrococcaceae</taxon>
        <taxon>Arthrobacter</taxon>
    </lineage>
</organism>
<evidence type="ECO:0000256" key="1">
    <source>
        <dbReference type="ARBA" id="ARBA00001974"/>
    </source>
</evidence>
<name>A0ABU1UEN6_9MICC</name>
<reference evidence="6 7" key="1">
    <citation type="submission" date="2023-07" db="EMBL/GenBank/DDBJ databases">
        <title>Sorghum-associated microbial communities from plants grown in Nebraska, USA.</title>
        <authorList>
            <person name="Schachtman D."/>
        </authorList>
    </citation>
    <scope>NUCLEOTIDE SEQUENCE [LARGE SCALE GENOMIC DNA]</scope>
    <source>
        <strain evidence="6 7">BE167</strain>
    </source>
</reference>
<dbReference type="Gene3D" id="3.50.50.60">
    <property type="entry name" value="FAD/NAD(P)-binding domain"/>
    <property type="match status" value="1"/>
</dbReference>
<dbReference type="Pfam" id="PF00890">
    <property type="entry name" value="FAD_binding_2"/>
    <property type="match status" value="1"/>
</dbReference>
<evidence type="ECO:0000256" key="4">
    <source>
        <dbReference type="ARBA" id="ARBA00023002"/>
    </source>
</evidence>
<comment type="caution">
    <text evidence="6">The sequence shown here is derived from an EMBL/GenBank/DDBJ whole genome shotgun (WGS) entry which is preliminary data.</text>
</comment>
<evidence type="ECO:0000256" key="2">
    <source>
        <dbReference type="ARBA" id="ARBA00022630"/>
    </source>
</evidence>
<keyword evidence="3" id="KW-0274">FAD</keyword>
<dbReference type="Proteomes" id="UP001252243">
    <property type="component" value="Unassembled WGS sequence"/>
</dbReference>
<protein>
    <recommendedName>
        <fullName evidence="5">FAD-dependent oxidoreductase 2 FAD-binding domain-containing protein</fullName>
    </recommendedName>
</protein>
<evidence type="ECO:0000256" key="3">
    <source>
        <dbReference type="ARBA" id="ARBA00022827"/>
    </source>
</evidence>
<dbReference type="InterPro" id="IPR003953">
    <property type="entry name" value="FAD-dep_OxRdtase_2_FAD-bd"/>
</dbReference>
<accession>A0ABU1UEN6</accession>
<dbReference type="SUPFAM" id="SSF56425">
    <property type="entry name" value="Succinate dehydrogenase/fumarate reductase flavoprotein, catalytic domain"/>
    <property type="match status" value="1"/>
</dbReference>
<keyword evidence="4" id="KW-0560">Oxidoreductase</keyword>
<evidence type="ECO:0000313" key="6">
    <source>
        <dbReference type="EMBL" id="MDR7083560.1"/>
    </source>
</evidence>
<keyword evidence="7" id="KW-1185">Reference proteome</keyword>
<gene>
    <name evidence="6" type="ORF">J2X01_002854</name>
</gene>
<dbReference type="PANTHER" id="PTHR43400:SF10">
    <property type="entry name" value="3-OXOSTEROID 1-DEHYDROGENASE"/>
    <property type="match status" value="1"/>
</dbReference>
<evidence type="ECO:0000259" key="5">
    <source>
        <dbReference type="Pfam" id="PF00890"/>
    </source>
</evidence>
<sequence>MQKQGAELWLNAPLQDLVVEGGRIVGVRITRDGRPVTIGATRGVMLAGGGFDHNKDLRQKHHGIDGDPSGAPGNLGRPIEIAQDNGAALELMDDAWWGGSIAAAPGHGPAFIVGERSLPYSVILDAKGDRFANESESYVDLGHHMLEHDKDGPYWMVGDVRHARRYLRTFAIDPKNNTAMRKAGIMVKADTLAELAAKLDMDPARLEATIHRFNGFARAGVDGDFGRGNSAYDRYYGDPTVHPNACLGPLEKGPFTAFKVVIGDLGTKGGVVTDAEARALREDGTVIEGLYSAGNNSASVMGRTYPGPGSTIGPAVVFGLRGARHMARRGG</sequence>
<proteinExistence type="predicted"/>
<dbReference type="PANTHER" id="PTHR43400">
    <property type="entry name" value="FUMARATE REDUCTASE"/>
    <property type="match status" value="1"/>
</dbReference>
<evidence type="ECO:0000313" key="7">
    <source>
        <dbReference type="Proteomes" id="UP001252243"/>
    </source>
</evidence>